<name>A0AAE0C7U4_9CHLO</name>
<evidence type="ECO:0000313" key="2">
    <source>
        <dbReference type="EMBL" id="KAK3249125.1"/>
    </source>
</evidence>
<feature type="compositionally biased region" description="Basic and acidic residues" evidence="1">
    <location>
        <begin position="92"/>
        <end position="174"/>
    </location>
</feature>
<proteinExistence type="predicted"/>
<accession>A0AAE0C7U4</accession>
<gene>
    <name evidence="2" type="ORF">CYMTET_41388</name>
</gene>
<organism evidence="2 3">
    <name type="scientific">Cymbomonas tetramitiformis</name>
    <dbReference type="NCBI Taxonomy" id="36881"/>
    <lineage>
        <taxon>Eukaryota</taxon>
        <taxon>Viridiplantae</taxon>
        <taxon>Chlorophyta</taxon>
        <taxon>Pyramimonadophyceae</taxon>
        <taxon>Pyramimonadales</taxon>
        <taxon>Pyramimonadaceae</taxon>
        <taxon>Cymbomonas</taxon>
    </lineage>
</organism>
<protein>
    <submittedName>
        <fullName evidence="2">Uncharacterized protein</fullName>
    </submittedName>
</protein>
<evidence type="ECO:0000313" key="3">
    <source>
        <dbReference type="Proteomes" id="UP001190700"/>
    </source>
</evidence>
<dbReference type="EMBL" id="LGRX02027573">
    <property type="protein sequence ID" value="KAK3249125.1"/>
    <property type="molecule type" value="Genomic_DNA"/>
</dbReference>
<sequence length="174" mass="20017">MDSTENVELLRNQKDIMSVVEKFYKKYRKSAAPTEDDITADFEKIKQYNTAFEDKLRKLKMNRNSKKESENINKMSNQYTILVERVRKRMSSRKERIKAEAARQTAAKKEPARKEAEAAEEKEAEAARKKAEAAEKEETARKEAEAARKKAEAAEKEETARKEAEAARKKAEAA</sequence>
<evidence type="ECO:0000256" key="1">
    <source>
        <dbReference type="SAM" id="MobiDB-lite"/>
    </source>
</evidence>
<comment type="caution">
    <text evidence="2">The sequence shown here is derived from an EMBL/GenBank/DDBJ whole genome shotgun (WGS) entry which is preliminary data.</text>
</comment>
<keyword evidence="3" id="KW-1185">Reference proteome</keyword>
<dbReference type="AlphaFoldDB" id="A0AAE0C7U4"/>
<feature type="region of interest" description="Disordered" evidence="1">
    <location>
        <begin position="90"/>
        <end position="174"/>
    </location>
</feature>
<dbReference type="Proteomes" id="UP001190700">
    <property type="component" value="Unassembled WGS sequence"/>
</dbReference>
<reference evidence="2 3" key="1">
    <citation type="journal article" date="2015" name="Genome Biol. Evol.">
        <title>Comparative Genomics of a Bacterivorous Green Alga Reveals Evolutionary Causalities and Consequences of Phago-Mixotrophic Mode of Nutrition.</title>
        <authorList>
            <person name="Burns J.A."/>
            <person name="Paasch A."/>
            <person name="Narechania A."/>
            <person name="Kim E."/>
        </authorList>
    </citation>
    <scope>NUCLEOTIDE SEQUENCE [LARGE SCALE GENOMIC DNA]</scope>
    <source>
        <strain evidence="2 3">PLY_AMNH</strain>
    </source>
</reference>